<proteinExistence type="predicted"/>
<sequence>MLRCARLESASVFDSKVAESATHEQSTFSADVLRCARLKPASHFDSKAAESATHDQATKYLKVLKHYVRVINLLRLTNAYVVTDDLFHNVSGCIGHNGAATSNTILSLPSPSKPVANEQMEEAGAVLENDSSTPTYLIEYFPKTTASQDILEEISPLPRSSIKDRKRKKPVQVKISKLITTRTSKEDLKMKAKMELKSEEEKRVEGGETHCIIYAEIFEEDWIQCRICEGWAHENCADLDGNNLFYECDIYVTKKM</sequence>
<dbReference type="OrthoDB" id="6115549at2759"/>
<dbReference type="InterPro" id="IPR011011">
    <property type="entry name" value="Znf_FYVE_PHD"/>
</dbReference>
<evidence type="ECO:0000313" key="1">
    <source>
        <dbReference type="EMBL" id="GBL85425.1"/>
    </source>
</evidence>
<evidence type="ECO:0000313" key="2">
    <source>
        <dbReference type="Proteomes" id="UP000499080"/>
    </source>
</evidence>
<reference evidence="1 2" key="1">
    <citation type="journal article" date="2019" name="Sci. Rep.">
        <title>Orb-weaving spider Araneus ventricosus genome elucidates the spidroin gene catalogue.</title>
        <authorList>
            <person name="Kono N."/>
            <person name="Nakamura H."/>
            <person name="Ohtoshi R."/>
            <person name="Moran D.A.P."/>
            <person name="Shinohara A."/>
            <person name="Yoshida Y."/>
            <person name="Fujiwara M."/>
            <person name="Mori M."/>
            <person name="Tomita M."/>
            <person name="Arakawa K."/>
        </authorList>
    </citation>
    <scope>NUCLEOTIDE SEQUENCE [LARGE SCALE GENOMIC DNA]</scope>
</reference>
<organism evidence="1 2">
    <name type="scientific">Araneus ventricosus</name>
    <name type="common">Orbweaver spider</name>
    <name type="synonym">Epeira ventricosa</name>
    <dbReference type="NCBI Taxonomy" id="182803"/>
    <lineage>
        <taxon>Eukaryota</taxon>
        <taxon>Metazoa</taxon>
        <taxon>Ecdysozoa</taxon>
        <taxon>Arthropoda</taxon>
        <taxon>Chelicerata</taxon>
        <taxon>Arachnida</taxon>
        <taxon>Araneae</taxon>
        <taxon>Araneomorphae</taxon>
        <taxon>Entelegynae</taxon>
        <taxon>Araneoidea</taxon>
        <taxon>Araneidae</taxon>
        <taxon>Araneus</taxon>
    </lineage>
</organism>
<accession>A0A4Y2B264</accession>
<dbReference type="EMBL" id="BGPR01000043">
    <property type="protein sequence ID" value="GBL85425.1"/>
    <property type="molecule type" value="Genomic_DNA"/>
</dbReference>
<comment type="caution">
    <text evidence="1">The sequence shown here is derived from an EMBL/GenBank/DDBJ whole genome shotgun (WGS) entry which is preliminary data.</text>
</comment>
<name>A0A4Y2B264_ARAVE</name>
<dbReference type="Proteomes" id="UP000499080">
    <property type="component" value="Unassembled WGS sequence"/>
</dbReference>
<keyword evidence="2" id="KW-1185">Reference proteome</keyword>
<protein>
    <recommendedName>
        <fullName evidence="3">Zinc finger PHD-type domain-containing protein</fullName>
    </recommendedName>
</protein>
<evidence type="ECO:0008006" key="3">
    <source>
        <dbReference type="Google" id="ProtNLM"/>
    </source>
</evidence>
<dbReference type="SUPFAM" id="SSF57903">
    <property type="entry name" value="FYVE/PHD zinc finger"/>
    <property type="match status" value="1"/>
</dbReference>
<gene>
    <name evidence="1" type="ORF">AVEN_34613_1</name>
</gene>
<dbReference type="AlphaFoldDB" id="A0A4Y2B264"/>